<dbReference type="RefSeq" id="WP_145093525.1">
    <property type="nucleotide sequence ID" value="NZ_CP036274.1"/>
</dbReference>
<dbReference type="EMBL" id="CP036274">
    <property type="protein sequence ID" value="QDU29551.1"/>
    <property type="molecule type" value="Genomic_DNA"/>
</dbReference>
<proteinExistence type="predicted"/>
<evidence type="ECO:0000313" key="2">
    <source>
        <dbReference type="Proteomes" id="UP000315017"/>
    </source>
</evidence>
<dbReference type="AlphaFoldDB" id="A0A517YH72"/>
<protein>
    <submittedName>
        <fullName evidence="1">Uncharacterized protein</fullName>
    </submittedName>
</protein>
<evidence type="ECO:0000313" key="1">
    <source>
        <dbReference type="EMBL" id="QDU29551.1"/>
    </source>
</evidence>
<reference evidence="1 2" key="1">
    <citation type="submission" date="2019-02" db="EMBL/GenBank/DDBJ databases">
        <title>Deep-cultivation of Planctomycetes and their phenomic and genomic characterization uncovers novel biology.</title>
        <authorList>
            <person name="Wiegand S."/>
            <person name="Jogler M."/>
            <person name="Boedeker C."/>
            <person name="Pinto D."/>
            <person name="Vollmers J."/>
            <person name="Rivas-Marin E."/>
            <person name="Kohn T."/>
            <person name="Peeters S.H."/>
            <person name="Heuer A."/>
            <person name="Rast P."/>
            <person name="Oberbeckmann S."/>
            <person name="Bunk B."/>
            <person name="Jeske O."/>
            <person name="Meyerdierks A."/>
            <person name="Storesund J.E."/>
            <person name="Kallscheuer N."/>
            <person name="Luecker S."/>
            <person name="Lage O.M."/>
            <person name="Pohl T."/>
            <person name="Merkel B.J."/>
            <person name="Hornburger P."/>
            <person name="Mueller R.-W."/>
            <person name="Bruemmer F."/>
            <person name="Labrenz M."/>
            <person name="Spormann A.M."/>
            <person name="Op den Camp H."/>
            <person name="Overmann J."/>
            <person name="Amann R."/>
            <person name="Jetten M.S.M."/>
            <person name="Mascher T."/>
            <person name="Medema M.H."/>
            <person name="Devos D.P."/>
            <person name="Kaster A.-K."/>
            <person name="Ovreas L."/>
            <person name="Rohde M."/>
            <person name="Galperin M.Y."/>
            <person name="Jogler C."/>
        </authorList>
    </citation>
    <scope>NUCLEOTIDE SEQUENCE [LARGE SCALE GENOMIC DNA]</scope>
    <source>
        <strain evidence="1 2">ETA_A8</strain>
    </source>
</reference>
<dbReference type="Proteomes" id="UP000315017">
    <property type="component" value="Chromosome"/>
</dbReference>
<dbReference type="KEGG" id="aagg:ETAA8_46650"/>
<sequence>MLNTIKSLVAKSWKNAEADLEPGRHFIDEEFVVRVHGSVEKLDDESAIPTVSIPLITTLAFFWDKLGVDRDEALVALREALHEAMSKGVKEDIAIKSRIEDVQQAVATIRKELIADLPPLHRAGKVITSDLTVELVPAGALALAAA</sequence>
<organism evidence="1 2">
    <name type="scientific">Anatilimnocola aggregata</name>
    <dbReference type="NCBI Taxonomy" id="2528021"/>
    <lineage>
        <taxon>Bacteria</taxon>
        <taxon>Pseudomonadati</taxon>
        <taxon>Planctomycetota</taxon>
        <taxon>Planctomycetia</taxon>
        <taxon>Pirellulales</taxon>
        <taxon>Pirellulaceae</taxon>
        <taxon>Anatilimnocola</taxon>
    </lineage>
</organism>
<accession>A0A517YH72</accession>
<name>A0A517YH72_9BACT</name>
<keyword evidence="2" id="KW-1185">Reference proteome</keyword>
<gene>
    <name evidence="1" type="ORF">ETAA8_46650</name>
</gene>